<accession>A0A5P2GEH5</accession>
<dbReference type="Proteomes" id="UP000292424">
    <property type="component" value="Chromosome"/>
</dbReference>
<dbReference type="InterPro" id="IPR023996">
    <property type="entry name" value="TonB-dep_OMP_SusC/RagA"/>
</dbReference>
<dbReference type="InterPro" id="IPR012910">
    <property type="entry name" value="Plug_dom"/>
</dbReference>
<organism evidence="10 11">
    <name type="scientific">Rhizosphaericola mali</name>
    <dbReference type="NCBI Taxonomy" id="2545455"/>
    <lineage>
        <taxon>Bacteria</taxon>
        <taxon>Pseudomonadati</taxon>
        <taxon>Bacteroidota</taxon>
        <taxon>Chitinophagia</taxon>
        <taxon>Chitinophagales</taxon>
        <taxon>Chitinophagaceae</taxon>
        <taxon>Rhizosphaericola</taxon>
    </lineage>
</organism>
<keyword evidence="3 7" id="KW-1134">Transmembrane beta strand</keyword>
<evidence type="ECO:0000256" key="3">
    <source>
        <dbReference type="ARBA" id="ARBA00022452"/>
    </source>
</evidence>
<evidence type="ECO:0000256" key="5">
    <source>
        <dbReference type="ARBA" id="ARBA00023136"/>
    </source>
</evidence>
<dbReference type="PROSITE" id="PS52016">
    <property type="entry name" value="TONB_DEPENDENT_REC_3"/>
    <property type="match status" value="1"/>
</dbReference>
<dbReference type="InterPro" id="IPR039426">
    <property type="entry name" value="TonB-dep_rcpt-like"/>
</dbReference>
<dbReference type="Pfam" id="PF07715">
    <property type="entry name" value="Plug"/>
    <property type="match status" value="1"/>
</dbReference>
<evidence type="ECO:0000256" key="1">
    <source>
        <dbReference type="ARBA" id="ARBA00004571"/>
    </source>
</evidence>
<evidence type="ECO:0000259" key="9">
    <source>
        <dbReference type="Pfam" id="PF07715"/>
    </source>
</evidence>
<keyword evidence="8" id="KW-0732">Signal</keyword>
<dbReference type="InterPro" id="IPR036942">
    <property type="entry name" value="Beta-barrel_TonB_sf"/>
</dbReference>
<feature type="domain" description="TonB-dependent receptor plug" evidence="9">
    <location>
        <begin position="125"/>
        <end position="244"/>
    </location>
</feature>
<dbReference type="Gene3D" id="2.60.40.1120">
    <property type="entry name" value="Carboxypeptidase-like, regulatory domain"/>
    <property type="match status" value="1"/>
</dbReference>
<dbReference type="RefSeq" id="WP_131330967.1">
    <property type="nucleotide sequence ID" value="NZ_CP044016.1"/>
</dbReference>
<dbReference type="NCBIfam" id="TIGR04057">
    <property type="entry name" value="SusC_RagA_signa"/>
    <property type="match status" value="1"/>
</dbReference>
<dbReference type="NCBIfam" id="TIGR04056">
    <property type="entry name" value="OMP_RagA_SusC"/>
    <property type="match status" value="1"/>
</dbReference>
<dbReference type="OrthoDB" id="9768177at2"/>
<name>A0A5P2GEH5_9BACT</name>
<gene>
    <name evidence="10" type="ORF">E0W69_015540</name>
</gene>
<dbReference type="Gene3D" id="2.170.130.10">
    <property type="entry name" value="TonB-dependent receptor, plug domain"/>
    <property type="match status" value="1"/>
</dbReference>
<evidence type="ECO:0000256" key="4">
    <source>
        <dbReference type="ARBA" id="ARBA00022692"/>
    </source>
</evidence>
<reference evidence="10 11" key="1">
    <citation type="submission" date="2019-09" db="EMBL/GenBank/DDBJ databases">
        <title>Complete genome sequence of Arachidicoccus sp. B3-10 isolated from apple orchard soil.</title>
        <authorList>
            <person name="Kim H.S."/>
            <person name="Han K.-I."/>
            <person name="Suh M.K."/>
            <person name="Lee K.C."/>
            <person name="Eom M.K."/>
            <person name="Kim J.-S."/>
            <person name="Kang S.W."/>
            <person name="Sin Y."/>
            <person name="Lee J.-S."/>
        </authorList>
    </citation>
    <scope>NUCLEOTIDE SEQUENCE [LARGE SCALE GENOMIC DNA]</scope>
    <source>
        <strain evidence="10 11">B3-10</strain>
    </source>
</reference>
<evidence type="ECO:0000256" key="8">
    <source>
        <dbReference type="SAM" id="SignalP"/>
    </source>
</evidence>
<evidence type="ECO:0000256" key="6">
    <source>
        <dbReference type="ARBA" id="ARBA00023237"/>
    </source>
</evidence>
<proteinExistence type="inferred from homology"/>
<sequence length="1038" mass="113482">MKKTAKVVLLFCCFLFLRNFANAQTQKLFKGIVLDTSGQPLSGATISLKGTKVETTTNDSGQFQISVADVSKEIVVSLVGYNSQFVSVSGKDSAQISLIPVQADGNAVVVTALGIARKTRGLVYATQSVKTSELTDVRDANNFVNSLSGKVANVLITQGSGGPGSGARIVLRGNRSIQQSNTALIVVDGVPMLNVTTNVPGGTFGSFQGPDGASNLNADDIESLTVLRGASAAALYGSQAGNGVLVVATKKGKTGIHVDFNSGYASESVFALPKFQNTYGQGTNAEINTSVGSSWGAKMTGQTYTNSWGNNDTYSAQDDNVKDFFRNGSSFINYVGFSGGNDKTKAYFSYTNNATQGIVPKNNLMRHNINLRVFQQFTDKLSVDARLTYIHQKINNMPRTGEENSPVFDMYQIPRSVKLSEAKNYQQENTSTGLMEPTTWPSTLNSIYQNPYWMINNTSINSERDRIMGFMSLKYDITSWLNIAGRANLDRSLDDLDQSYQDGTILWTNAGNGGNYITSSFKNTQQWYDVILSGKNELNKDWTINYNAGSIFRDYKYVYNTLNTNGLYVANKFSVAFAKALSATPQAGGDQTQSVFGTANFAYKDALFFDGSYRNDWDSRLASPYSYGYYSAGVAAVLSDLFKLPQKISYLKVNASYAEVGNGGQEQIRNVVYNYTQSAGNGEISRNSVYPIPNLKPEIVKNIEATVEAKFFNNRFGFAATYYKSNSINQLISLSTPVATGYATKYINAGNIQNSGWEFTLQATPIKNEDFNWDVAVNFSMNKSKIKKISDDISTIYLSSEARAAQVAITTGGKYGDLYGYKWATNDQGQHIVDANGLPVATTTTQYLGNFNPTALLGWTNTFTYKRFYLRVLTDGRIGGTLVSGTEMNLAFSGITEGTEKFREGGLALGGVTADGTVNTKTVTAQQFWTASSVTGQRYGTGEFFAYDATNFRLREFSFGYDIPVKSTSLIKTLKLSAVARNLFWIYRGSSRMDIPGIGKRKMWFDPDMSMGNGNYQGVEYGAMPATRTWGVNLKVGF</sequence>
<dbReference type="EMBL" id="CP044016">
    <property type="protein sequence ID" value="QES90011.1"/>
    <property type="molecule type" value="Genomic_DNA"/>
</dbReference>
<keyword evidence="11" id="KW-1185">Reference proteome</keyword>
<keyword evidence="2 7" id="KW-0813">Transport</keyword>
<protein>
    <submittedName>
        <fullName evidence="10">SusC/RagA family TonB-linked outer membrane protein</fullName>
    </submittedName>
</protein>
<dbReference type="AlphaFoldDB" id="A0A5P2GEH5"/>
<dbReference type="InterPro" id="IPR008969">
    <property type="entry name" value="CarboxyPept-like_regulatory"/>
</dbReference>
<dbReference type="InterPro" id="IPR023997">
    <property type="entry name" value="TonB-dep_OMP_SusC/RagA_CS"/>
</dbReference>
<keyword evidence="6 7" id="KW-0998">Cell outer membrane</keyword>
<dbReference type="Pfam" id="PF13715">
    <property type="entry name" value="CarbopepD_reg_2"/>
    <property type="match status" value="1"/>
</dbReference>
<dbReference type="SUPFAM" id="SSF49464">
    <property type="entry name" value="Carboxypeptidase regulatory domain-like"/>
    <property type="match status" value="1"/>
</dbReference>
<evidence type="ECO:0000256" key="7">
    <source>
        <dbReference type="PROSITE-ProRule" id="PRU01360"/>
    </source>
</evidence>
<feature type="chain" id="PRO_5024395683" evidence="8">
    <location>
        <begin position="24"/>
        <end position="1038"/>
    </location>
</feature>
<dbReference type="Gene3D" id="2.40.170.20">
    <property type="entry name" value="TonB-dependent receptor, beta-barrel domain"/>
    <property type="match status" value="1"/>
</dbReference>
<feature type="signal peptide" evidence="8">
    <location>
        <begin position="1"/>
        <end position="23"/>
    </location>
</feature>
<keyword evidence="4 7" id="KW-0812">Transmembrane</keyword>
<dbReference type="GO" id="GO:0009279">
    <property type="term" value="C:cell outer membrane"/>
    <property type="evidence" value="ECO:0007669"/>
    <property type="project" value="UniProtKB-SubCell"/>
</dbReference>
<evidence type="ECO:0000313" key="11">
    <source>
        <dbReference type="Proteomes" id="UP000292424"/>
    </source>
</evidence>
<evidence type="ECO:0000256" key="2">
    <source>
        <dbReference type="ARBA" id="ARBA00022448"/>
    </source>
</evidence>
<dbReference type="InterPro" id="IPR037066">
    <property type="entry name" value="Plug_dom_sf"/>
</dbReference>
<dbReference type="KEGG" id="arac:E0W69_015540"/>
<evidence type="ECO:0000313" key="10">
    <source>
        <dbReference type="EMBL" id="QES90011.1"/>
    </source>
</evidence>
<dbReference type="SUPFAM" id="SSF56935">
    <property type="entry name" value="Porins"/>
    <property type="match status" value="1"/>
</dbReference>
<comment type="subcellular location">
    <subcellularLocation>
        <location evidence="1 7">Cell outer membrane</location>
        <topology evidence="1 7">Multi-pass membrane protein</topology>
    </subcellularLocation>
</comment>
<comment type="similarity">
    <text evidence="7">Belongs to the TonB-dependent receptor family.</text>
</comment>
<keyword evidence="5 7" id="KW-0472">Membrane</keyword>